<dbReference type="AlphaFoldDB" id="A0A1E1LLY5"/>
<evidence type="ECO:0000256" key="2">
    <source>
        <dbReference type="SAM" id="MobiDB-lite"/>
    </source>
</evidence>
<dbReference type="Proteomes" id="UP000178912">
    <property type="component" value="Unassembled WGS sequence"/>
</dbReference>
<feature type="coiled-coil region" evidence="1">
    <location>
        <begin position="175"/>
        <end position="202"/>
    </location>
</feature>
<keyword evidence="4" id="KW-1185">Reference proteome</keyword>
<evidence type="ECO:0000313" key="3">
    <source>
        <dbReference type="EMBL" id="CZT11513.1"/>
    </source>
</evidence>
<sequence>MNGNYGPLPNGEDNDGGTRLDGQSPFPLSASSPAFVADLSLSQGPRARSRSTPIYRRQQDPGHRAVRIPRRGTRNSTPGHPQSRQATTNDGGGTVTALIRPPPPGVMPWVDVVQSYAENLTGWESDDPSCPRTGSVKLLGKIPGDEYNLEELLETIAQAIDADPQDIVLIDCTKIKDVIRYSRDLERENRELRRQLYEAGLELTD</sequence>
<dbReference type="OrthoDB" id="10567068at2759"/>
<feature type="compositionally biased region" description="Basic residues" evidence="2">
    <location>
        <begin position="64"/>
        <end position="73"/>
    </location>
</feature>
<protein>
    <submittedName>
        <fullName evidence="3">Uncharacterized protein</fullName>
    </submittedName>
</protein>
<feature type="region of interest" description="Disordered" evidence="2">
    <location>
        <begin position="1"/>
        <end position="94"/>
    </location>
</feature>
<organism evidence="3 4">
    <name type="scientific">Rhynchosporium agropyri</name>
    <dbReference type="NCBI Taxonomy" id="914238"/>
    <lineage>
        <taxon>Eukaryota</taxon>
        <taxon>Fungi</taxon>
        <taxon>Dikarya</taxon>
        <taxon>Ascomycota</taxon>
        <taxon>Pezizomycotina</taxon>
        <taxon>Leotiomycetes</taxon>
        <taxon>Helotiales</taxon>
        <taxon>Ploettnerulaceae</taxon>
        <taxon>Rhynchosporium</taxon>
    </lineage>
</organism>
<feature type="compositionally biased region" description="Polar residues" evidence="2">
    <location>
        <begin position="74"/>
        <end position="89"/>
    </location>
</feature>
<proteinExistence type="predicted"/>
<evidence type="ECO:0000313" key="4">
    <source>
        <dbReference type="Proteomes" id="UP000178912"/>
    </source>
</evidence>
<accession>A0A1E1LLY5</accession>
<evidence type="ECO:0000256" key="1">
    <source>
        <dbReference type="SAM" id="Coils"/>
    </source>
</evidence>
<name>A0A1E1LLY5_9HELO</name>
<feature type="compositionally biased region" description="Low complexity" evidence="2">
    <location>
        <begin position="24"/>
        <end position="35"/>
    </location>
</feature>
<keyword evidence="1" id="KW-0175">Coiled coil</keyword>
<dbReference type="EMBL" id="FJUX01000141">
    <property type="protein sequence ID" value="CZT11513.1"/>
    <property type="molecule type" value="Genomic_DNA"/>
</dbReference>
<reference evidence="4" key="1">
    <citation type="submission" date="2016-03" db="EMBL/GenBank/DDBJ databases">
        <authorList>
            <person name="Guldener U."/>
        </authorList>
    </citation>
    <scope>NUCLEOTIDE SEQUENCE [LARGE SCALE GENOMIC DNA]</scope>
    <source>
        <strain evidence="4">04CH-RAC-A.6.1</strain>
    </source>
</reference>
<gene>
    <name evidence="3" type="ORF">RAG0_15641</name>
</gene>